<evidence type="ECO:0000313" key="8">
    <source>
        <dbReference type="Proteomes" id="UP001163046"/>
    </source>
</evidence>
<evidence type="ECO:0000259" key="6">
    <source>
        <dbReference type="PROSITE" id="PS50835"/>
    </source>
</evidence>
<dbReference type="Gene3D" id="2.60.40.10">
    <property type="entry name" value="Immunoglobulins"/>
    <property type="match status" value="1"/>
</dbReference>
<dbReference type="InterPro" id="IPR007110">
    <property type="entry name" value="Ig-like_dom"/>
</dbReference>
<keyword evidence="3" id="KW-1015">Disulfide bond</keyword>
<evidence type="ECO:0000313" key="7">
    <source>
        <dbReference type="EMBL" id="KAJ7384343.1"/>
    </source>
</evidence>
<keyword evidence="2" id="KW-0472">Membrane</keyword>
<evidence type="ECO:0000256" key="2">
    <source>
        <dbReference type="ARBA" id="ARBA00023136"/>
    </source>
</evidence>
<keyword evidence="4" id="KW-0325">Glycoprotein</keyword>
<dbReference type="Pfam" id="PF13895">
    <property type="entry name" value="Ig_2"/>
    <property type="match status" value="1"/>
</dbReference>
<keyword evidence="8" id="KW-1185">Reference proteome</keyword>
<protein>
    <submittedName>
        <fullName evidence="7">Immunoglobulin V-set domain</fullName>
    </submittedName>
</protein>
<dbReference type="InterPro" id="IPR051275">
    <property type="entry name" value="Cell_adhesion_signaling"/>
</dbReference>
<dbReference type="AlphaFoldDB" id="A0A9X0D3H2"/>
<comment type="caution">
    <text evidence="7">The sequence shown here is derived from an EMBL/GenBank/DDBJ whole genome shotgun (WGS) entry which is preliminary data.</text>
</comment>
<dbReference type="Proteomes" id="UP001163046">
    <property type="component" value="Unassembled WGS sequence"/>
</dbReference>
<dbReference type="GO" id="GO:0005886">
    <property type="term" value="C:plasma membrane"/>
    <property type="evidence" value="ECO:0007669"/>
    <property type="project" value="TreeGrafter"/>
</dbReference>
<dbReference type="EMBL" id="MU825888">
    <property type="protein sequence ID" value="KAJ7384343.1"/>
    <property type="molecule type" value="Genomic_DNA"/>
</dbReference>
<evidence type="ECO:0000256" key="5">
    <source>
        <dbReference type="ARBA" id="ARBA00023319"/>
    </source>
</evidence>
<name>A0A9X0D3H2_9CNID</name>
<accession>A0A9X0D3H2</accession>
<organism evidence="7 8">
    <name type="scientific">Desmophyllum pertusum</name>
    <dbReference type="NCBI Taxonomy" id="174260"/>
    <lineage>
        <taxon>Eukaryota</taxon>
        <taxon>Metazoa</taxon>
        <taxon>Cnidaria</taxon>
        <taxon>Anthozoa</taxon>
        <taxon>Hexacorallia</taxon>
        <taxon>Scleractinia</taxon>
        <taxon>Caryophylliina</taxon>
        <taxon>Caryophylliidae</taxon>
        <taxon>Desmophyllum</taxon>
    </lineage>
</organism>
<comment type="subcellular location">
    <subcellularLocation>
        <location evidence="1">Membrane</location>
        <topology evidence="1">Single-pass type I membrane protein</topology>
    </subcellularLocation>
</comment>
<reference evidence="7" key="1">
    <citation type="submission" date="2023-01" db="EMBL/GenBank/DDBJ databases">
        <title>Genome assembly of the deep-sea coral Lophelia pertusa.</title>
        <authorList>
            <person name="Herrera S."/>
            <person name="Cordes E."/>
        </authorList>
    </citation>
    <scope>NUCLEOTIDE SEQUENCE</scope>
    <source>
        <strain evidence="7">USNM1676648</strain>
        <tissue evidence="7">Polyp</tissue>
    </source>
</reference>
<evidence type="ECO:0000256" key="3">
    <source>
        <dbReference type="ARBA" id="ARBA00023157"/>
    </source>
</evidence>
<evidence type="ECO:0000256" key="1">
    <source>
        <dbReference type="ARBA" id="ARBA00004479"/>
    </source>
</evidence>
<dbReference type="PANTHER" id="PTHR11640:SF31">
    <property type="entry name" value="IRREGULAR CHIASM C-ROUGHEST PROTEIN-RELATED"/>
    <property type="match status" value="1"/>
</dbReference>
<dbReference type="GO" id="GO:0098609">
    <property type="term" value="P:cell-cell adhesion"/>
    <property type="evidence" value="ECO:0007669"/>
    <property type="project" value="TreeGrafter"/>
</dbReference>
<dbReference type="PANTHER" id="PTHR11640">
    <property type="entry name" value="NEPHRIN"/>
    <property type="match status" value="1"/>
</dbReference>
<dbReference type="SUPFAM" id="SSF48726">
    <property type="entry name" value="Immunoglobulin"/>
    <property type="match status" value="1"/>
</dbReference>
<dbReference type="InterPro" id="IPR036179">
    <property type="entry name" value="Ig-like_dom_sf"/>
</dbReference>
<dbReference type="GO" id="GO:0050839">
    <property type="term" value="F:cell adhesion molecule binding"/>
    <property type="evidence" value="ECO:0007669"/>
    <property type="project" value="TreeGrafter"/>
</dbReference>
<sequence>MYSVVNSVRMPTDYCILLAVLLLPYADKPEGTKINTCAAQNTVTQGDSVTLACHVTAANPQVSQYSFYLNDSLVKAASDNQYTINNVQRSQHYGKYKCIPHNDVGDGPEASVTLHVNGE</sequence>
<dbReference type="OrthoDB" id="9448246at2759"/>
<dbReference type="InterPro" id="IPR003599">
    <property type="entry name" value="Ig_sub"/>
</dbReference>
<evidence type="ECO:0000256" key="4">
    <source>
        <dbReference type="ARBA" id="ARBA00023180"/>
    </source>
</evidence>
<proteinExistence type="predicted"/>
<feature type="domain" description="Ig-like" evidence="6">
    <location>
        <begin position="29"/>
        <end position="113"/>
    </location>
</feature>
<dbReference type="InterPro" id="IPR013783">
    <property type="entry name" value="Ig-like_fold"/>
</dbReference>
<keyword evidence="5" id="KW-0393">Immunoglobulin domain</keyword>
<dbReference type="GO" id="GO:0005911">
    <property type="term" value="C:cell-cell junction"/>
    <property type="evidence" value="ECO:0007669"/>
    <property type="project" value="TreeGrafter"/>
</dbReference>
<dbReference type="SMART" id="SM00409">
    <property type="entry name" value="IG"/>
    <property type="match status" value="1"/>
</dbReference>
<dbReference type="PROSITE" id="PS50835">
    <property type="entry name" value="IG_LIKE"/>
    <property type="match status" value="1"/>
</dbReference>
<gene>
    <name evidence="7" type="primary">SIGLEC1_1</name>
    <name evidence="7" type="ORF">OS493_022456</name>
</gene>